<evidence type="ECO:0000256" key="4">
    <source>
        <dbReference type="ARBA" id="ARBA00022592"/>
    </source>
</evidence>
<keyword evidence="4 8" id="KW-0592">Phosphate transport</keyword>
<keyword evidence="3 8" id="KW-0813">Transport</keyword>
<evidence type="ECO:0000256" key="8">
    <source>
        <dbReference type="RuleBase" id="RU363058"/>
    </source>
</evidence>
<feature type="transmembrane region" description="Helical" evidence="8">
    <location>
        <begin position="177"/>
        <end position="197"/>
    </location>
</feature>
<evidence type="ECO:0000256" key="1">
    <source>
        <dbReference type="ARBA" id="ARBA00004141"/>
    </source>
</evidence>
<dbReference type="AlphaFoldDB" id="A0A7R9J8I1"/>
<feature type="transmembrane region" description="Helical" evidence="8">
    <location>
        <begin position="368"/>
        <end position="392"/>
    </location>
</feature>
<dbReference type="GO" id="GO:0035435">
    <property type="term" value="P:phosphate ion transmembrane transport"/>
    <property type="evidence" value="ECO:0007669"/>
    <property type="project" value="TreeGrafter"/>
</dbReference>
<comment type="subcellular location">
    <subcellularLocation>
        <location evidence="1 8">Membrane</location>
        <topology evidence="1 8">Multi-pass membrane protein</topology>
    </subcellularLocation>
</comment>
<feature type="transmembrane region" description="Helical" evidence="8">
    <location>
        <begin position="666"/>
        <end position="684"/>
    </location>
</feature>
<evidence type="ECO:0000313" key="9">
    <source>
        <dbReference type="EMBL" id="CAD7574687.1"/>
    </source>
</evidence>
<dbReference type="PANTHER" id="PTHR11101:SF80">
    <property type="entry name" value="PHOSPHATE TRANSPORTER"/>
    <property type="match status" value="1"/>
</dbReference>
<evidence type="ECO:0000256" key="5">
    <source>
        <dbReference type="ARBA" id="ARBA00022692"/>
    </source>
</evidence>
<sequence length="766" mass="81846">MLSLTVEDGEIEVGRRGAAQLVIVGESANITHLFSSQAVVLIGSLSAADLLFYPPPSTPSANALVVLSCSTAEDGEIEVRISLANALVVLSSTVEDGEIEVRISVGSSPLYYDGSGQKQVSCELSVSTKEAVGLLYATETGCMDVVEEKEVYKDGEVWRNPLITSGTNMLEPFDQGVLWVVVIGFIVAFVLAFGIGANDVANSFGTSVGSKVLSVKQACCYKVSDTMRKGILEVSMYEDSEKELMLGCLSSLAGSAVWLIVATFFKLPISGTHSIVGATVGFSLVCRGTKGLHWTTLAMIVASWFVSPVLSGIMSVILFSLIRRFILSAPQPIKPGLHALPFFYGVTIIINVFSIVQDGPKLLYFDVIPWWGALVISLGIGLIVMLTVQLVLVPYQRKQIMDDSNWLRVCHSCPWWPLVAKCANTDPVPYVSGDSRRQQLAVCVSLMPLVATDSSGDPTPKGSTEDVSRPLPKIGAIKEVTGPSGEMLPLTATDRGQLYHFPTPQTNGATTKSNGYVLAETALGDATQGGVSPAVTETAIAVANSVKKVAQPEPSTHQLQVVPESDKSIGGQVTPMCANSYGEWYISLFLQKQLDVEVIAEEMEESSGPEDPPEVVKLFSFLQVLTASFGSFAHGGNDVSNAIGPLIALWLIYLEGSVQQKSETPLYILLYGGFGITVGLWLWGRRVIKTIGEDLTKITASTVSNCLAVNVLSYSGFTIEIGAAFTVLLASKIGIPISTTHCKVGSVVFVGWANSSKGGVDWKLFR</sequence>
<evidence type="ECO:0000256" key="2">
    <source>
        <dbReference type="ARBA" id="ARBA00009916"/>
    </source>
</evidence>
<proteinExistence type="inferred from homology"/>
<dbReference type="PANTHER" id="PTHR11101">
    <property type="entry name" value="PHOSPHATE TRANSPORTER"/>
    <property type="match status" value="1"/>
</dbReference>
<accession>A0A7R9J8I1</accession>
<evidence type="ECO:0000256" key="3">
    <source>
        <dbReference type="ARBA" id="ARBA00022448"/>
    </source>
</evidence>
<feature type="transmembrane region" description="Helical" evidence="8">
    <location>
        <begin position="244"/>
        <end position="265"/>
    </location>
</feature>
<keyword evidence="7 8" id="KW-0472">Membrane</keyword>
<comment type="similarity">
    <text evidence="2 8">Belongs to the inorganic phosphate transporter (PiT) (TC 2.A.20) family.</text>
</comment>
<dbReference type="EMBL" id="OE182552">
    <property type="protein sequence ID" value="CAD7574687.1"/>
    <property type="molecule type" value="Genomic_DNA"/>
</dbReference>
<keyword evidence="6 8" id="KW-1133">Transmembrane helix</keyword>
<name>A0A7R9J8I1_TIMCA</name>
<evidence type="ECO:0000256" key="7">
    <source>
        <dbReference type="ARBA" id="ARBA00023136"/>
    </source>
</evidence>
<dbReference type="GO" id="GO:0005315">
    <property type="term" value="F:phosphate transmembrane transporter activity"/>
    <property type="evidence" value="ECO:0007669"/>
    <property type="project" value="InterPro"/>
</dbReference>
<feature type="transmembrane region" description="Helical" evidence="8">
    <location>
        <begin position="297"/>
        <end position="319"/>
    </location>
</feature>
<dbReference type="Pfam" id="PF01384">
    <property type="entry name" value="PHO4"/>
    <property type="match status" value="1"/>
</dbReference>
<gene>
    <name evidence="9" type="ORF">TCMB3V08_LOCUS7294</name>
</gene>
<organism evidence="9">
    <name type="scientific">Timema californicum</name>
    <name type="common">California timema</name>
    <name type="synonym">Walking stick</name>
    <dbReference type="NCBI Taxonomy" id="61474"/>
    <lineage>
        <taxon>Eukaryota</taxon>
        <taxon>Metazoa</taxon>
        <taxon>Ecdysozoa</taxon>
        <taxon>Arthropoda</taxon>
        <taxon>Hexapoda</taxon>
        <taxon>Insecta</taxon>
        <taxon>Pterygota</taxon>
        <taxon>Neoptera</taxon>
        <taxon>Polyneoptera</taxon>
        <taxon>Phasmatodea</taxon>
        <taxon>Timematodea</taxon>
        <taxon>Timematoidea</taxon>
        <taxon>Timematidae</taxon>
        <taxon>Timema</taxon>
    </lineage>
</organism>
<reference evidence="9" key="1">
    <citation type="submission" date="2020-11" db="EMBL/GenBank/DDBJ databases">
        <authorList>
            <person name="Tran Van P."/>
        </authorList>
    </citation>
    <scope>NUCLEOTIDE SEQUENCE</scope>
</reference>
<protein>
    <recommendedName>
        <fullName evidence="8">Phosphate transporter</fullName>
    </recommendedName>
</protein>
<feature type="transmembrane region" description="Helical" evidence="8">
    <location>
        <begin position="339"/>
        <end position="356"/>
    </location>
</feature>
<evidence type="ECO:0000256" key="6">
    <source>
        <dbReference type="ARBA" id="ARBA00022989"/>
    </source>
</evidence>
<comment type="function">
    <text evidence="8">Sodium-phosphate symporter.</text>
</comment>
<keyword evidence="5 8" id="KW-0812">Transmembrane</keyword>
<dbReference type="InterPro" id="IPR001204">
    <property type="entry name" value="Phos_transporter"/>
</dbReference>
<dbReference type="GO" id="GO:0016020">
    <property type="term" value="C:membrane"/>
    <property type="evidence" value="ECO:0007669"/>
    <property type="project" value="UniProtKB-SubCell"/>
</dbReference>